<dbReference type="Pfam" id="PF00005">
    <property type="entry name" value="ABC_tran"/>
    <property type="match status" value="1"/>
</dbReference>
<dbReference type="PANTHER" id="PTHR42939:SF1">
    <property type="entry name" value="ABC TRANSPORTER ATP-BINDING PROTEIN ALBC-RELATED"/>
    <property type="match status" value="1"/>
</dbReference>
<evidence type="ECO:0000313" key="6">
    <source>
        <dbReference type="Proteomes" id="UP000202259"/>
    </source>
</evidence>
<dbReference type="PANTHER" id="PTHR42939">
    <property type="entry name" value="ABC TRANSPORTER ATP-BINDING PROTEIN ALBC-RELATED"/>
    <property type="match status" value="1"/>
</dbReference>
<dbReference type="AlphaFoldDB" id="A0A222GCM3"/>
<dbReference type="PROSITE" id="PS50893">
    <property type="entry name" value="ABC_TRANSPORTER_2"/>
    <property type="match status" value="1"/>
</dbReference>
<dbReference type="InterPro" id="IPR003439">
    <property type="entry name" value="ABC_transporter-like_ATP-bd"/>
</dbReference>
<name>A0A222GCM3_9GAMM</name>
<gene>
    <name evidence="5" type="ORF">B5D82_18605</name>
</gene>
<evidence type="ECO:0000256" key="1">
    <source>
        <dbReference type="ARBA" id="ARBA00022448"/>
    </source>
</evidence>
<dbReference type="SUPFAM" id="SSF52540">
    <property type="entry name" value="P-loop containing nucleoside triphosphate hydrolases"/>
    <property type="match status" value="1"/>
</dbReference>
<dbReference type="EMBL" id="CP020465">
    <property type="protein sequence ID" value="ASP49607.1"/>
    <property type="molecule type" value="Genomic_DNA"/>
</dbReference>
<feature type="domain" description="ABC transporter" evidence="4">
    <location>
        <begin position="5"/>
        <end position="232"/>
    </location>
</feature>
<proteinExistence type="predicted"/>
<dbReference type="InterPro" id="IPR027417">
    <property type="entry name" value="P-loop_NTPase"/>
</dbReference>
<dbReference type="Proteomes" id="UP000202259">
    <property type="component" value="Chromosome"/>
</dbReference>
<dbReference type="OrthoDB" id="9781337at2"/>
<dbReference type="PROSITE" id="PS00211">
    <property type="entry name" value="ABC_TRANSPORTER_1"/>
    <property type="match status" value="1"/>
</dbReference>
<dbReference type="Gene3D" id="3.40.50.300">
    <property type="entry name" value="P-loop containing nucleotide triphosphate hydrolases"/>
    <property type="match status" value="1"/>
</dbReference>
<keyword evidence="1" id="KW-0813">Transport</keyword>
<evidence type="ECO:0000259" key="4">
    <source>
        <dbReference type="PROSITE" id="PS50893"/>
    </source>
</evidence>
<reference evidence="5 6" key="1">
    <citation type="submission" date="2017-08" db="EMBL/GenBank/DDBJ databases">
        <title>Complete genome of Colwellia sp. NB097-1, a psychrophile bacterium ioslated from Bering Sea.</title>
        <authorList>
            <person name="Chen X."/>
        </authorList>
    </citation>
    <scope>NUCLEOTIDE SEQUENCE [LARGE SCALE GENOMIC DNA]</scope>
    <source>
        <strain evidence="5 6">NB097-1</strain>
    </source>
</reference>
<dbReference type="KEGG" id="cber:B5D82_18605"/>
<dbReference type="GO" id="GO:0016887">
    <property type="term" value="F:ATP hydrolysis activity"/>
    <property type="evidence" value="ECO:0007669"/>
    <property type="project" value="InterPro"/>
</dbReference>
<evidence type="ECO:0000256" key="2">
    <source>
        <dbReference type="ARBA" id="ARBA00022741"/>
    </source>
</evidence>
<dbReference type="InterPro" id="IPR017871">
    <property type="entry name" value="ABC_transporter-like_CS"/>
</dbReference>
<sequence>MSLIIDVQQVTKNYGHNKALNKVEFALEKGAPVALVGPNGAGKTTLFSLLCGYIQPSSGKISILGHKPGHAALFGRLSALPQDAQLDPRFTIATQLSFYSRLQGMSHKLAKSDTVRVLEMVGLSDALNSLPSELSHGMRKRATIAQALLGNPEIVMLDEATAGLDPANAREIRAIVAEHASEVNFILSSHDLSELERLCDQVLYLENGILKQHQTHGNKEGVRFITLRMKHHQSDVLSALKQIPGVSQVDMTQDREYLLVIDNQHGQINIEVDLLTLLAKNNWTYNQLINGKTLENQLF</sequence>
<protein>
    <submittedName>
        <fullName evidence="5">ABC transporter ATP-binding protein</fullName>
    </submittedName>
</protein>
<evidence type="ECO:0000313" key="5">
    <source>
        <dbReference type="EMBL" id="ASP49607.1"/>
    </source>
</evidence>
<accession>A0A222GCM3</accession>
<evidence type="ECO:0000256" key="3">
    <source>
        <dbReference type="ARBA" id="ARBA00022840"/>
    </source>
</evidence>
<keyword evidence="6" id="KW-1185">Reference proteome</keyword>
<dbReference type="InterPro" id="IPR003593">
    <property type="entry name" value="AAA+_ATPase"/>
</dbReference>
<dbReference type="SMART" id="SM00382">
    <property type="entry name" value="AAA"/>
    <property type="match status" value="1"/>
</dbReference>
<dbReference type="RefSeq" id="WP_081153828.1">
    <property type="nucleotide sequence ID" value="NZ_CP020465.1"/>
</dbReference>
<dbReference type="GO" id="GO:0005524">
    <property type="term" value="F:ATP binding"/>
    <property type="evidence" value="ECO:0007669"/>
    <property type="project" value="UniProtKB-KW"/>
</dbReference>
<dbReference type="InterPro" id="IPR051782">
    <property type="entry name" value="ABC_Transporter_VariousFunc"/>
</dbReference>
<organism evidence="5 6">
    <name type="scientific">Cognaticolwellia beringensis</name>
    <dbReference type="NCBI Taxonomy" id="1967665"/>
    <lineage>
        <taxon>Bacteria</taxon>
        <taxon>Pseudomonadati</taxon>
        <taxon>Pseudomonadota</taxon>
        <taxon>Gammaproteobacteria</taxon>
        <taxon>Alteromonadales</taxon>
        <taxon>Colwelliaceae</taxon>
        <taxon>Cognaticolwellia</taxon>
    </lineage>
</organism>
<keyword evidence="3 5" id="KW-0067">ATP-binding</keyword>
<keyword evidence="2" id="KW-0547">Nucleotide-binding</keyword>